<evidence type="ECO:0000259" key="3">
    <source>
        <dbReference type="Pfam" id="PF11740"/>
    </source>
</evidence>
<name>A0A636GD36_SALET</name>
<comment type="caution">
    <text evidence="4">The sequence shown here is derived from an EMBL/GenBank/DDBJ whole genome shotgun (WGS) entry which is preliminary data.</text>
</comment>
<organism evidence="4">
    <name type="scientific">Salmonella enterica subsp. enterica serovar Panama</name>
    <dbReference type="NCBI Taxonomy" id="29472"/>
    <lineage>
        <taxon>Bacteria</taxon>
        <taxon>Pseudomonadati</taxon>
        <taxon>Pseudomonadota</taxon>
        <taxon>Gammaproteobacteria</taxon>
        <taxon>Enterobacterales</taxon>
        <taxon>Enterobacteriaceae</taxon>
        <taxon>Salmonella</taxon>
    </lineage>
</organism>
<protein>
    <recommendedName>
        <fullName evidence="3">KfrA N-terminal DNA-binding domain-containing protein</fullName>
    </recommendedName>
</protein>
<dbReference type="Pfam" id="PF11740">
    <property type="entry name" value="KfrA_N"/>
    <property type="match status" value="1"/>
</dbReference>
<feature type="region of interest" description="Disordered" evidence="2">
    <location>
        <begin position="185"/>
        <end position="252"/>
    </location>
</feature>
<evidence type="ECO:0000256" key="2">
    <source>
        <dbReference type="SAM" id="MobiDB-lite"/>
    </source>
</evidence>
<reference evidence="4" key="1">
    <citation type="submission" date="2018-07" db="EMBL/GenBank/DDBJ databases">
        <authorList>
            <person name="Ashton P.M."/>
            <person name="Dallman T."/>
            <person name="Nair S."/>
            <person name="De Pinna E."/>
            <person name="Peters T."/>
            <person name="Grant K."/>
        </authorList>
    </citation>
    <scope>NUCLEOTIDE SEQUENCE</scope>
    <source>
        <strain evidence="4">333397</strain>
    </source>
</reference>
<gene>
    <name evidence="4" type="ORF">CC707_19885</name>
</gene>
<evidence type="ECO:0000256" key="1">
    <source>
        <dbReference type="SAM" id="Coils"/>
    </source>
</evidence>
<keyword evidence="1" id="KW-0175">Coiled coil</keyword>
<dbReference type="EMBL" id="AAMJPF010000029">
    <property type="protein sequence ID" value="EDI0273348.1"/>
    <property type="molecule type" value="Genomic_DNA"/>
</dbReference>
<dbReference type="InterPro" id="IPR021104">
    <property type="entry name" value="KfrA_DNA-bd_N"/>
</dbReference>
<accession>A0A636GD36</accession>
<proteinExistence type="predicted"/>
<evidence type="ECO:0000313" key="4">
    <source>
        <dbReference type="EMBL" id="EDI0273348.1"/>
    </source>
</evidence>
<feature type="coiled-coil region" evidence="1">
    <location>
        <begin position="81"/>
        <end position="157"/>
    </location>
</feature>
<feature type="domain" description="KfrA N-terminal DNA-binding" evidence="3">
    <location>
        <begin position="5"/>
        <end position="109"/>
    </location>
</feature>
<dbReference type="AlphaFoldDB" id="A0A636GD36"/>
<sequence length="283" mass="29972">MAISKTDVFDACNMIYSAGQNVTLDAVRAITGGSFSTISPLVKEWKAEQSGVNASLESGIARTDVPDKLTELLNTLWTAALATASQKLEAERQLLNDYKTELENERHDLIYASDRIACELDDLKFDFKLLDANYKALQELHNNLERENITLRAELEARSKIIASNESVLSEVTHFLKALNNTAPAAPAPAPAADTEAGNKDAVATAETPGDTVNSETVIKDEEIPKASPAKPAIKSDSKSKNKAATKKNAAAGNAPGSIVPVCGKALVNVASGAGIIPANSVV</sequence>